<keyword evidence="13" id="KW-1185">Reference proteome</keyword>
<dbReference type="EMBL" id="JAUYZG010000010">
    <property type="protein sequence ID" value="KAK2896227.1"/>
    <property type="molecule type" value="Genomic_DNA"/>
</dbReference>
<dbReference type="CDD" id="cd20972">
    <property type="entry name" value="IgI_2_Titin_Z1z2-like"/>
    <property type="match status" value="1"/>
</dbReference>
<feature type="compositionally biased region" description="Polar residues" evidence="10">
    <location>
        <begin position="504"/>
        <end position="517"/>
    </location>
</feature>
<gene>
    <name evidence="12" type="ORF">Q8A67_010715</name>
</gene>
<feature type="compositionally biased region" description="Basic and acidic residues" evidence="10">
    <location>
        <begin position="288"/>
        <end position="299"/>
    </location>
</feature>
<feature type="region of interest" description="Disordered" evidence="10">
    <location>
        <begin position="1224"/>
        <end position="1266"/>
    </location>
</feature>
<dbReference type="PANTHER" id="PTHR47633:SF4">
    <property type="entry name" value="MYOPALLADIN ISOFORM X1"/>
    <property type="match status" value="1"/>
</dbReference>
<dbReference type="GO" id="GO:0031625">
    <property type="term" value="F:ubiquitin protein ligase binding"/>
    <property type="evidence" value="ECO:0007669"/>
    <property type="project" value="InterPro"/>
</dbReference>
<feature type="region of interest" description="Disordered" evidence="10">
    <location>
        <begin position="786"/>
        <end position="816"/>
    </location>
</feature>
<feature type="region of interest" description="Disordered" evidence="10">
    <location>
        <begin position="1009"/>
        <end position="1035"/>
    </location>
</feature>
<feature type="region of interest" description="Disordered" evidence="10">
    <location>
        <begin position="388"/>
        <end position="417"/>
    </location>
</feature>
<feature type="compositionally biased region" description="Polar residues" evidence="10">
    <location>
        <begin position="300"/>
        <end position="314"/>
    </location>
</feature>
<dbReference type="FunFam" id="2.60.40.10:FF:000032">
    <property type="entry name" value="palladin isoform X1"/>
    <property type="match status" value="2"/>
</dbReference>
<evidence type="ECO:0000313" key="12">
    <source>
        <dbReference type="EMBL" id="KAK2896227.1"/>
    </source>
</evidence>
<dbReference type="InterPro" id="IPR003599">
    <property type="entry name" value="Ig_sub"/>
</dbReference>
<feature type="domain" description="Ig-like" evidence="11">
    <location>
        <begin position="580"/>
        <end position="670"/>
    </location>
</feature>
<feature type="region of interest" description="Disordered" evidence="10">
    <location>
        <begin position="1575"/>
        <end position="1693"/>
    </location>
</feature>
<dbReference type="PROSITE" id="PS50835">
    <property type="entry name" value="IG_LIKE"/>
    <property type="match status" value="5"/>
</dbReference>
<feature type="compositionally biased region" description="Pro residues" evidence="10">
    <location>
        <begin position="1597"/>
        <end position="1609"/>
    </location>
</feature>
<proteinExistence type="inferred from homology"/>
<comment type="subcellular location">
    <subcellularLocation>
        <location evidence="1">Nucleus</location>
    </subcellularLocation>
</comment>
<feature type="domain" description="Ig-like" evidence="11">
    <location>
        <begin position="1789"/>
        <end position="1873"/>
    </location>
</feature>
<feature type="compositionally biased region" description="Low complexity" evidence="10">
    <location>
        <begin position="1625"/>
        <end position="1639"/>
    </location>
</feature>
<dbReference type="SUPFAM" id="SSF48726">
    <property type="entry name" value="Immunoglobulin"/>
    <property type="match status" value="5"/>
</dbReference>
<feature type="compositionally biased region" description="Polar residues" evidence="10">
    <location>
        <begin position="1089"/>
        <end position="1107"/>
    </location>
</feature>
<feature type="compositionally biased region" description="Basic residues" evidence="10">
    <location>
        <begin position="490"/>
        <end position="503"/>
    </location>
</feature>
<accession>A0AA88TNV2</accession>
<comment type="subunit">
    <text evidence="8">Interacts with TTN/titin, NEB, NEBL, ACTN2 and CARP.</text>
</comment>
<dbReference type="InterPro" id="IPR036179">
    <property type="entry name" value="Ig-like_dom_sf"/>
</dbReference>
<feature type="compositionally biased region" description="Pro residues" evidence="10">
    <location>
        <begin position="793"/>
        <end position="811"/>
    </location>
</feature>
<feature type="compositionally biased region" description="Pro residues" evidence="10">
    <location>
        <begin position="1243"/>
        <end position="1259"/>
    </location>
</feature>
<evidence type="ECO:0000259" key="11">
    <source>
        <dbReference type="PROSITE" id="PS50835"/>
    </source>
</evidence>
<feature type="domain" description="Ig-like" evidence="11">
    <location>
        <begin position="1915"/>
        <end position="2006"/>
    </location>
</feature>
<feature type="region of interest" description="Disordered" evidence="10">
    <location>
        <begin position="280"/>
        <end position="314"/>
    </location>
</feature>
<evidence type="ECO:0000256" key="7">
    <source>
        <dbReference type="ARBA" id="ARBA00058480"/>
    </source>
</evidence>
<dbReference type="FunFam" id="2.60.40.10:FF:000399">
    <property type="entry name" value="myopalladin isoform X1"/>
    <property type="match status" value="1"/>
</dbReference>
<comment type="caution">
    <text evidence="12">The sequence shown here is derived from an EMBL/GenBank/DDBJ whole genome shotgun (WGS) entry which is preliminary data.</text>
</comment>
<feature type="region of interest" description="Disordered" evidence="10">
    <location>
        <begin position="700"/>
        <end position="730"/>
    </location>
</feature>
<dbReference type="InterPro" id="IPR013098">
    <property type="entry name" value="Ig_I-set"/>
</dbReference>
<sequence length="2165" mass="238575">MEEMEEDPLEQIEDDNHNCRAEGVSVFSPAQVCVDSDSSSDTCESDSSATSAANSAALLLNSTSKFLLNAMTAEEYRTVYWPKLERAIEHLLTQSPMDHISISYEQIYSHVYKCVCQQHSELLYNDLMWKITSHLKQVSSELQASPPEHLIENFNLALTQYTAALHCIVPVFIYMNKFYIETKLNRDLRDDLMKLFSDHVAEKHVSTLLPLLKKAHSMPFQVKPSTMESVVKGLYALRPDWVPLAPALFSRFIPQIEPPALESQLPYYAAQDKRLQMELSQNGFSRGDQSRKRASEESRQSNMQENSMDQPTSLSQLLRESYLAEARAHHRHGESSCIDSPRRLVYGTIKEKADDSGGKVDPQFPDLSAFLSQEELDKSVDLACKAFSSDPREREERSDAHPPMSQYNVPSNKPAPETEVMSERQTVPTSIQDNAIRNVRSAREPAADFKRPQRNAPYGLETQSKKEFLNKAADFIEELSSLFKANSSKRIRPRTCKPHRSRYQNKSQLDGTSYSINSEDRERPILLNQQMEEPMENSRVTEEPYEAEEPQEPEPEPEPVCEEPALIQPESSEEPMCEPPHFIQKLKSREVPEGSKVQLDCIVRGLPAPEVRWFCEGKELENSPDIQIIANGEHHTLIIAEAFEEDTGRYSCFASNFYGTDSTSAEIYIEGASSSDSDVEQHFQAQLHKISPQPKPAVVSVEPSTSAEDTTPNVTTTFADQPAPSDTESVPLTELIADPISKQEDTELLTAKVVSSEIPVLEPAIAELEPTIPVLEPTILVLEPPTPISEVEPTPPIPPLTTAPPAPPSPPSSQSISDILLTSQQSNPENLNGSSSYLQNFDVRPIMAAPVFTKNLQDVLAVESQLVVLECRVKGIPSPKVDWYREGMLIDDSPDFRILQKKPRSMAESEEICTLVIAEVFPEDSGTFTCTASNKYGTVSSTAVLRVKGHNTTKPKTSSTLTVESSLQKAPATELISTTLKRKPDVPLVNSKLHSSMICLDPLSSGFKHSDPQDFGTPRSDSLNPSTLRHDLTTSLPSLNPLSINKYSSETFRTSLPQLDPLSFSSSSLNSSSNTTHFDSGGFGFKPSTDVTQSPPNGSASGITMSSEAWVEPSPNGSKSTPSPSVTSLASIISSNHQERPPVKPLPDPPTSCLKTRPEGVLGNHNEQRSSSRVGLRVTFKLPEDEEEEDKEMSSKEPPKVLAKPKLDPVQLQILHNQVLLEQQQENGSSSQDSPQLDRTSSEPPPVKSTQPPANPVPSPMINSAPIPPPISESVPLLPTAPAPVLKAVPVSQFSMPSINSMPLPQFTPSATIVHSHPPMTQPNLVPTTLSSAPPGMLPSTLPTQTNVVPTFPQLNMGPISHNVAPVTTMPSVIPMIHPGGAPNIPMPPNVGPSAPFPQLTMAPMTQPLTHMANVPPFTPSNHISQINMNPTLQMNSVPVSDTSVARTQAFVTPDASAVNNTAPKLNTIPNSYPSMAPPVESYPPLSKITSPHLVRNQPAPVPSPMSPPPLNDTQPSLPGIIPISTQSFSYTRPKEFIAAQTLSPIRSPSPTESPVPMLHELAAQLFPKSTRELTSPINQFSPSPRKFPTRVLECPSSPPYVSSPPLVPPGLVNSVFSFRPQSPPQASSPTSSSSTPSPIQNPVAFLSSVLPSLPTSPPTNAMGLPKRAPPGPQGALKKNQRGSRLMSDDDIRESKETLLQDIERKLRFRDDQLRFGQQKPNYGGEVSQPLGPNIPTATVINYDEEYKVSSFEQRLMSEIEFRLERTPVEESDDEVQHDEIPTGKCIAPIFDKKLKHFRAVEGIPVTFTCKVVGIPIPKVYWFKDGKQILKKNEHYKKVREGDGTCSLHIECVTNDDDGNYTVMAANPQGRISCSGHLIVQTGPVRNRPTVHSQRVRARVQEVEGEPAQERFFRPHFLQAPGDMLAHEGRLCRLDCKVSGLPHPEIMWLLNGKPIYPDLTHRMLVRENGIHSLVIDPLTQADDGTYTCIASNKAGQSSFCLELKVVEKELKQAPHFVEKLQNTGIAEGTPVRLECRVVGMPQPVIYWKKDNDTIPHSKERVSMHQDTTGYVCLLIQPTRKEDAGWYTVSAKNEAGVISCTARLDIYAQWYQHVHAPMKKTQLSGSRYAALTGQGLDIKSAFPMSDNGPVMFFASQPERTTESEEL</sequence>
<evidence type="ECO:0000256" key="8">
    <source>
        <dbReference type="ARBA" id="ARBA00065479"/>
    </source>
</evidence>
<dbReference type="SMART" id="SM00409">
    <property type="entry name" value="IG"/>
    <property type="match status" value="5"/>
</dbReference>
<dbReference type="Pfam" id="PF07679">
    <property type="entry name" value="I-set"/>
    <property type="match status" value="5"/>
</dbReference>
<dbReference type="InterPro" id="IPR016159">
    <property type="entry name" value="Cullin_repeat-like_dom_sf"/>
</dbReference>
<dbReference type="InterPro" id="IPR007110">
    <property type="entry name" value="Ig-like_dom"/>
</dbReference>
<dbReference type="GO" id="GO:0005634">
    <property type="term" value="C:nucleus"/>
    <property type="evidence" value="ECO:0007669"/>
    <property type="project" value="UniProtKB-SubCell"/>
</dbReference>
<dbReference type="Gene3D" id="2.60.40.10">
    <property type="entry name" value="Immunoglobulins"/>
    <property type="match status" value="5"/>
</dbReference>
<reference evidence="12" key="1">
    <citation type="submission" date="2023-08" db="EMBL/GenBank/DDBJ databases">
        <title>Chromosome-level Genome Assembly of mud carp (Cirrhinus molitorella).</title>
        <authorList>
            <person name="Liu H."/>
        </authorList>
    </citation>
    <scope>NUCLEOTIDE SEQUENCE</scope>
    <source>
        <strain evidence="12">Prfri</strain>
        <tissue evidence="12">Muscle</tissue>
    </source>
</reference>
<dbReference type="Proteomes" id="UP001187343">
    <property type="component" value="Unassembled WGS sequence"/>
</dbReference>
<evidence type="ECO:0000256" key="1">
    <source>
        <dbReference type="ARBA" id="ARBA00004123"/>
    </source>
</evidence>
<dbReference type="GO" id="GO:0004672">
    <property type="term" value="F:protein kinase activity"/>
    <property type="evidence" value="ECO:0007669"/>
    <property type="project" value="TreeGrafter"/>
</dbReference>
<feature type="compositionally biased region" description="Basic and acidic residues" evidence="10">
    <location>
        <begin position="390"/>
        <end position="400"/>
    </location>
</feature>
<evidence type="ECO:0000256" key="5">
    <source>
        <dbReference type="ARBA" id="ARBA00023242"/>
    </source>
</evidence>
<comment type="similarity">
    <text evidence="2">Belongs to the cullin family.</text>
</comment>
<feature type="compositionally biased region" description="Polar residues" evidence="10">
    <location>
        <begin position="702"/>
        <end position="730"/>
    </location>
</feature>
<dbReference type="Pfam" id="PF00888">
    <property type="entry name" value="Cullin"/>
    <property type="match status" value="1"/>
</dbReference>
<dbReference type="PANTHER" id="PTHR47633">
    <property type="entry name" value="IMMUNOGLOBULIN"/>
    <property type="match status" value="1"/>
</dbReference>
<dbReference type="FunFam" id="2.60.40.10:FF:000256">
    <property type="entry name" value="myopalladin isoform X1"/>
    <property type="match status" value="1"/>
</dbReference>
<comment type="function">
    <text evidence="7">Component of the sarcomere that tethers together nebulin (skeletal muscle) and nebulette (cardiac muscle) to alpha-actinin, at the Z lines.</text>
</comment>
<evidence type="ECO:0000256" key="4">
    <source>
        <dbReference type="ARBA" id="ARBA00023157"/>
    </source>
</evidence>
<dbReference type="InterPro" id="IPR001373">
    <property type="entry name" value="Cullin_N"/>
</dbReference>
<feature type="region of interest" description="Disordered" evidence="10">
    <location>
        <begin position="1065"/>
        <end position="1203"/>
    </location>
</feature>
<name>A0AA88TNV2_9TELE</name>
<keyword evidence="6" id="KW-0393">Immunoglobulin domain</keyword>
<keyword evidence="4" id="KW-1015">Disulfide bond</keyword>
<feature type="domain" description="Ig-like" evidence="11">
    <location>
        <begin position="850"/>
        <end position="946"/>
    </location>
</feature>
<keyword evidence="5" id="KW-0539">Nucleus</keyword>
<dbReference type="InterPro" id="IPR003598">
    <property type="entry name" value="Ig_sub2"/>
</dbReference>
<feature type="region of interest" description="Disordered" evidence="10">
    <location>
        <begin position="490"/>
        <end position="561"/>
    </location>
</feature>
<feature type="compositionally biased region" description="Polar residues" evidence="10">
    <location>
        <begin position="1224"/>
        <end position="1239"/>
    </location>
</feature>
<dbReference type="SUPFAM" id="SSF74788">
    <property type="entry name" value="Cullin repeat-like"/>
    <property type="match status" value="1"/>
</dbReference>
<protein>
    <recommendedName>
        <fullName evidence="9">Myopalladin</fullName>
    </recommendedName>
</protein>
<evidence type="ECO:0000256" key="10">
    <source>
        <dbReference type="SAM" id="MobiDB-lite"/>
    </source>
</evidence>
<feature type="domain" description="Ig-like" evidence="11">
    <location>
        <begin position="2014"/>
        <end position="2104"/>
    </location>
</feature>
<feature type="compositionally biased region" description="Polar residues" evidence="10">
    <location>
        <begin position="1115"/>
        <end position="1136"/>
    </location>
</feature>
<organism evidence="12 13">
    <name type="scientific">Cirrhinus molitorella</name>
    <name type="common">mud carp</name>
    <dbReference type="NCBI Taxonomy" id="172907"/>
    <lineage>
        <taxon>Eukaryota</taxon>
        <taxon>Metazoa</taxon>
        <taxon>Chordata</taxon>
        <taxon>Craniata</taxon>
        <taxon>Vertebrata</taxon>
        <taxon>Euteleostomi</taxon>
        <taxon>Actinopterygii</taxon>
        <taxon>Neopterygii</taxon>
        <taxon>Teleostei</taxon>
        <taxon>Ostariophysi</taxon>
        <taxon>Cypriniformes</taxon>
        <taxon>Cyprinidae</taxon>
        <taxon>Labeoninae</taxon>
        <taxon>Labeonini</taxon>
        <taxon>Cirrhinus</taxon>
    </lineage>
</organism>
<evidence type="ECO:0000256" key="6">
    <source>
        <dbReference type="ARBA" id="ARBA00023319"/>
    </source>
</evidence>
<evidence type="ECO:0000256" key="9">
    <source>
        <dbReference type="ARBA" id="ARBA00070767"/>
    </source>
</evidence>
<dbReference type="SMART" id="SM00408">
    <property type="entry name" value="IGc2"/>
    <property type="match status" value="5"/>
</dbReference>
<dbReference type="GO" id="GO:0006511">
    <property type="term" value="P:ubiquitin-dependent protein catabolic process"/>
    <property type="evidence" value="ECO:0007669"/>
    <property type="project" value="InterPro"/>
</dbReference>
<dbReference type="InterPro" id="IPR013783">
    <property type="entry name" value="Ig-like_fold"/>
</dbReference>
<evidence type="ECO:0000256" key="2">
    <source>
        <dbReference type="ARBA" id="ARBA00006019"/>
    </source>
</evidence>
<evidence type="ECO:0000256" key="3">
    <source>
        <dbReference type="ARBA" id="ARBA00023054"/>
    </source>
</evidence>
<evidence type="ECO:0000313" key="13">
    <source>
        <dbReference type="Proteomes" id="UP001187343"/>
    </source>
</evidence>
<dbReference type="FunFam" id="2.60.40.10:FF:000761">
    <property type="entry name" value="palladin isoform X2"/>
    <property type="match status" value="1"/>
</dbReference>
<dbReference type="Gene3D" id="1.20.1310.10">
    <property type="entry name" value="Cullin Repeats"/>
    <property type="match status" value="1"/>
</dbReference>
<keyword evidence="3" id="KW-0175">Coiled coil</keyword>
<feature type="compositionally biased region" description="Acidic residues" evidence="10">
    <location>
        <begin position="543"/>
        <end position="561"/>
    </location>
</feature>